<accession>A0A250JRF3</accession>
<dbReference type="AlphaFoldDB" id="A0A250JRF3"/>
<evidence type="ECO:0008006" key="3">
    <source>
        <dbReference type="Google" id="ProtNLM"/>
    </source>
</evidence>
<protein>
    <recommendedName>
        <fullName evidence="3">Lipoprotein</fullName>
    </recommendedName>
</protein>
<reference evidence="1 2" key="1">
    <citation type="submission" date="2017-06" db="EMBL/GenBank/DDBJ databases">
        <title>Sequencing and comparative analysis of myxobacterial genomes.</title>
        <authorList>
            <person name="Rupp O."/>
            <person name="Goesmann A."/>
            <person name="Sogaard-Andersen L."/>
        </authorList>
    </citation>
    <scope>NUCLEOTIDE SEQUENCE [LARGE SCALE GENOMIC DNA]</scope>
    <source>
        <strain evidence="1 2">DSM 14697</strain>
    </source>
</reference>
<dbReference type="KEGG" id="mmas:MYMAC_002013"/>
<dbReference type="RefSeq" id="WP_095957948.1">
    <property type="nucleotide sequence ID" value="NZ_CP022203.1"/>
</dbReference>
<organism evidence="1 2">
    <name type="scientific">Corallococcus macrosporus DSM 14697</name>
    <dbReference type="NCBI Taxonomy" id="1189310"/>
    <lineage>
        <taxon>Bacteria</taxon>
        <taxon>Pseudomonadati</taxon>
        <taxon>Myxococcota</taxon>
        <taxon>Myxococcia</taxon>
        <taxon>Myxococcales</taxon>
        <taxon>Cystobacterineae</taxon>
        <taxon>Myxococcaceae</taxon>
        <taxon>Corallococcus</taxon>
    </lineage>
</organism>
<dbReference type="PROSITE" id="PS51257">
    <property type="entry name" value="PROKAR_LIPOPROTEIN"/>
    <property type="match status" value="1"/>
</dbReference>
<name>A0A250JRF3_9BACT</name>
<evidence type="ECO:0000313" key="2">
    <source>
        <dbReference type="Proteomes" id="UP000217343"/>
    </source>
</evidence>
<dbReference type="Proteomes" id="UP000217343">
    <property type="component" value="Chromosome"/>
</dbReference>
<gene>
    <name evidence="1" type="ORF">MYMAC_002013</name>
</gene>
<dbReference type="OrthoDB" id="8562597at2"/>
<proteinExistence type="predicted"/>
<keyword evidence="2" id="KW-1185">Reference proteome</keyword>
<sequence length="83" mass="8677">MFDLRGVLTLLTALGAAGCGALSEEGDAAEASQAMADRASCDARASHRRSVSRDRQACQVLFFVCARGESPYFDACGCGCARP</sequence>
<dbReference type="EMBL" id="CP022203">
    <property type="protein sequence ID" value="ATB46415.1"/>
    <property type="molecule type" value="Genomic_DNA"/>
</dbReference>
<evidence type="ECO:0000313" key="1">
    <source>
        <dbReference type="EMBL" id="ATB46415.1"/>
    </source>
</evidence>